<comment type="caution">
    <text evidence="10">The sequence shown here is derived from an EMBL/GenBank/DDBJ whole genome shotgun (WGS) entry which is preliminary data.</text>
</comment>
<dbReference type="Pfam" id="PF00883">
    <property type="entry name" value="Peptidase_M17"/>
    <property type="match status" value="1"/>
</dbReference>
<feature type="active site" evidence="8">
    <location>
        <position position="326"/>
    </location>
</feature>
<feature type="binding site" evidence="8">
    <location>
        <position position="245"/>
    </location>
    <ligand>
        <name>Mn(2+)</name>
        <dbReference type="ChEBI" id="CHEBI:29035"/>
        <label>1</label>
    </ligand>
</feature>
<evidence type="ECO:0000256" key="8">
    <source>
        <dbReference type="HAMAP-Rule" id="MF_00181"/>
    </source>
</evidence>
<evidence type="ECO:0000256" key="7">
    <source>
        <dbReference type="ARBA" id="ARBA00023211"/>
    </source>
</evidence>
<evidence type="ECO:0000256" key="5">
    <source>
        <dbReference type="ARBA" id="ARBA00022670"/>
    </source>
</evidence>
<dbReference type="AlphaFoldDB" id="A0A6L4WWB6"/>
<comment type="catalytic activity">
    <reaction evidence="2 8">
        <text>Release of an N-terminal amino acid, preferentially leucine, but not glutamic or aspartic acids.</text>
        <dbReference type="EC" id="3.4.11.10"/>
    </reaction>
</comment>
<feature type="binding site" evidence="8">
    <location>
        <position position="240"/>
    </location>
    <ligand>
        <name>Mn(2+)</name>
        <dbReference type="ChEBI" id="CHEBI:29035"/>
        <label>2</label>
    </ligand>
</feature>
<feature type="binding site" evidence="8">
    <location>
        <position position="245"/>
    </location>
    <ligand>
        <name>Mn(2+)</name>
        <dbReference type="ChEBI" id="CHEBI:29035"/>
        <label>2</label>
    </ligand>
</feature>
<dbReference type="PANTHER" id="PTHR11963">
    <property type="entry name" value="LEUCINE AMINOPEPTIDASE-RELATED"/>
    <property type="match status" value="1"/>
</dbReference>
<dbReference type="SUPFAM" id="SSF53187">
    <property type="entry name" value="Zn-dependent exopeptidases"/>
    <property type="match status" value="1"/>
</dbReference>
<keyword evidence="4 8" id="KW-0031">Aminopeptidase</keyword>
<dbReference type="Pfam" id="PF02789">
    <property type="entry name" value="Peptidase_M17_N"/>
    <property type="match status" value="1"/>
</dbReference>
<name>A0A6L4WWB6_9BACT</name>
<comment type="catalytic activity">
    <reaction evidence="1 8">
        <text>Release of an N-terminal amino acid, Xaa-|-Yaa-, in which Xaa is preferably Leu, but may be other amino acids including Pro although not Arg or Lys, and Yaa may be Pro. Amino acid amides and methyl esters are also readily hydrolyzed, but rates on arylamides are exceedingly low.</text>
        <dbReference type="EC" id="3.4.11.1"/>
    </reaction>
</comment>
<keyword evidence="12" id="KW-1185">Reference proteome</keyword>
<dbReference type="PRINTS" id="PR00481">
    <property type="entry name" value="LAMNOPPTDASE"/>
</dbReference>
<dbReference type="InterPro" id="IPR043472">
    <property type="entry name" value="Macro_dom-like"/>
</dbReference>
<dbReference type="GO" id="GO:0070006">
    <property type="term" value="F:metalloaminopeptidase activity"/>
    <property type="evidence" value="ECO:0007669"/>
    <property type="project" value="InterPro"/>
</dbReference>
<reference evidence="12 13" key="1">
    <citation type="submission" date="2019-10" db="EMBL/GenBank/DDBJ databases">
        <title>Poseidonibacter ostreae sp. nov., isolated from the gut of the Ostrea denselamellosa.</title>
        <authorList>
            <person name="Choi A."/>
        </authorList>
    </citation>
    <scope>NUCLEOTIDE SEQUENCE [LARGE SCALE GENOMIC DNA]</scope>
    <source>
        <strain evidence="10 13">SJOD-M-33</strain>
        <strain evidence="11 12">SJOD-M-5</strain>
    </source>
</reference>
<keyword evidence="8" id="KW-0963">Cytoplasm</keyword>
<feature type="binding site" evidence="8">
    <location>
        <position position="322"/>
    </location>
    <ligand>
        <name>Mn(2+)</name>
        <dbReference type="ChEBI" id="CHEBI:29035"/>
        <label>1</label>
    </ligand>
</feature>
<keyword evidence="6 8" id="KW-0378">Hydrolase</keyword>
<evidence type="ECO:0000313" key="11">
    <source>
        <dbReference type="EMBL" id="KAB7892766.1"/>
    </source>
</evidence>
<dbReference type="NCBIfam" id="NF002081">
    <property type="entry name" value="PRK00913.3-3"/>
    <property type="match status" value="1"/>
</dbReference>
<evidence type="ECO:0000256" key="6">
    <source>
        <dbReference type="ARBA" id="ARBA00022801"/>
    </source>
</evidence>
<dbReference type="InterPro" id="IPR000819">
    <property type="entry name" value="Peptidase_M17_C"/>
</dbReference>
<dbReference type="SUPFAM" id="SSF52949">
    <property type="entry name" value="Macro domain-like"/>
    <property type="match status" value="1"/>
</dbReference>
<organism evidence="10 13">
    <name type="scientific">Poseidonibacter ostreae</name>
    <dbReference type="NCBI Taxonomy" id="2654171"/>
    <lineage>
        <taxon>Bacteria</taxon>
        <taxon>Pseudomonadati</taxon>
        <taxon>Campylobacterota</taxon>
        <taxon>Epsilonproteobacteria</taxon>
        <taxon>Campylobacterales</taxon>
        <taxon>Arcobacteraceae</taxon>
        <taxon>Poseidonibacter</taxon>
    </lineage>
</organism>
<dbReference type="Proteomes" id="UP000461010">
    <property type="component" value="Unassembled WGS sequence"/>
</dbReference>
<sequence>MNIKLSKKYLKNIDSDIELVVVKDLKKLEKNRQKLLKKISFDLKSFDTYFDANENIFYVSCPKLKKEDLKLCFSSAIRNIKKLNIKSVKFDLVQNNKELNIGEIVEGLVLGAYDFTKYKSEKKKSKKINITISITKSKNEEEILEKDLENALAITSSVNMVRSIVNTPPEDYFPATMANDAKNIASENNLQCIIHGEDYLVENGMNAMFNVGRASRHESQLIHLSYKPKEPKGKIVLVGKGLTYDSGGLSLKVGGSMVSMKCDKGGGSAVLGIMNTLKALSCEYEVHGIIGAVENMIGGDAYKPDDVLVAKNGTTIEVRNTDAEGRLVLADCLCYAQDEIKDIDYIFDYATLTGACIVALGNETIGTMGHSDKLKQKMQKAADSSGELIGILPFNRYLPKQLKSGIADIVNSTSSRAAGSITAGLFLNNFVKKENKKKWLHLDIAGAAYSESPWGYHSFGGTGAGIRITLDFIKNLKK</sequence>
<evidence type="ECO:0000313" key="13">
    <source>
        <dbReference type="Proteomes" id="UP000472839"/>
    </source>
</evidence>
<evidence type="ECO:0000256" key="1">
    <source>
        <dbReference type="ARBA" id="ARBA00000135"/>
    </source>
</evidence>
<comment type="function">
    <text evidence="8">Presumably involved in the processing and regular turnover of intracellular proteins. Catalyzes the removal of unsubstituted N-terminal amino acids from various peptides.</text>
</comment>
<dbReference type="EC" id="3.4.11.10" evidence="8"/>
<dbReference type="EMBL" id="WFKK01000002">
    <property type="protein sequence ID" value="KAB7891042.1"/>
    <property type="molecule type" value="Genomic_DNA"/>
</dbReference>
<dbReference type="Proteomes" id="UP000472839">
    <property type="component" value="Unassembled WGS sequence"/>
</dbReference>
<keyword evidence="7 8" id="KW-0464">Manganese</keyword>
<comment type="subcellular location">
    <subcellularLocation>
        <location evidence="8">Cytoplasm</location>
    </subcellularLocation>
</comment>
<comment type="similarity">
    <text evidence="3 8">Belongs to the peptidase M17 family.</text>
</comment>
<dbReference type="InterPro" id="IPR011356">
    <property type="entry name" value="Leucine_aapep/pepB"/>
</dbReference>
<evidence type="ECO:0000313" key="10">
    <source>
        <dbReference type="EMBL" id="KAB7891042.1"/>
    </source>
</evidence>
<evidence type="ECO:0000313" key="12">
    <source>
        <dbReference type="Proteomes" id="UP000461010"/>
    </source>
</evidence>
<accession>A0A6L4WWB6</accession>
<dbReference type="EMBL" id="WFKJ01000002">
    <property type="protein sequence ID" value="KAB7892766.1"/>
    <property type="molecule type" value="Genomic_DNA"/>
</dbReference>
<dbReference type="CDD" id="cd00433">
    <property type="entry name" value="Peptidase_M17"/>
    <property type="match status" value="1"/>
</dbReference>
<gene>
    <name evidence="8" type="primary">pepA</name>
    <name evidence="11" type="ORF">GBG18_01080</name>
    <name evidence="10" type="ORF">GBG19_01370</name>
</gene>
<feature type="binding site" evidence="8">
    <location>
        <position position="263"/>
    </location>
    <ligand>
        <name>Mn(2+)</name>
        <dbReference type="ChEBI" id="CHEBI:29035"/>
        <label>2</label>
    </ligand>
</feature>
<dbReference type="InterPro" id="IPR023042">
    <property type="entry name" value="Peptidase_M17_leu_NH2_pept"/>
</dbReference>
<feature type="domain" description="Cytosol aminopeptidase" evidence="9">
    <location>
        <begin position="320"/>
        <end position="327"/>
    </location>
</feature>
<proteinExistence type="inferred from homology"/>
<dbReference type="HAMAP" id="MF_00181">
    <property type="entry name" value="Cytosol_peptidase_M17"/>
    <property type="match status" value="1"/>
</dbReference>
<dbReference type="Gene3D" id="3.40.630.10">
    <property type="entry name" value="Zn peptidases"/>
    <property type="match status" value="1"/>
</dbReference>
<dbReference type="InterPro" id="IPR008283">
    <property type="entry name" value="Peptidase_M17_N"/>
</dbReference>
<comment type="cofactor">
    <cofactor evidence="8">
        <name>Mn(2+)</name>
        <dbReference type="ChEBI" id="CHEBI:29035"/>
    </cofactor>
    <text evidence="8">Binds 2 manganese ions per subunit.</text>
</comment>
<keyword evidence="5 8" id="KW-0645">Protease</keyword>
<feature type="binding site" evidence="8">
    <location>
        <position position="324"/>
    </location>
    <ligand>
        <name>Mn(2+)</name>
        <dbReference type="ChEBI" id="CHEBI:29035"/>
        <label>2</label>
    </ligand>
</feature>
<evidence type="ECO:0000256" key="3">
    <source>
        <dbReference type="ARBA" id="ARBA00009528"/>
    </source>
</evidence>
<dbReference type="PROSITE" id="PS00631">
    <property type="entry name" value="CYTOSOL_AP"/>
    <property type="match status" value="1"/>
</dbReference>
<dbReference type="PANTHER" id="PTHR11963:SF23">
    <property type="entry name" value="CYTOSOL AMINOPEPTIDASE"/>
    <property type="match status" value="1"/>
</dbReference>
<dbReference type="GO" id="GO:0030145">
    <property type="term" value="F:manganese ion binding"/>
    <property type="evidence" value="ECO:0007669"/>
    <property type="project" value="UniProtKB-UniRule"/>
</dbReference>
<dbReference type="EC" id="3.4.11.1" evidence="8"/>
<feature type="binding site" evidence="8">
    <location>
        <position position="324"/>
    </location>
    <ligand>
        <name>Mn(2+)</name>
        <dbReference type="ChEBI" id="CHEBI:29035"/>
        <label>1</label>
    </ligand>
</feature>
<dbReference type="Gene3D" id="3.40.220.10">
    <property type="entry name" value="Leucine Aminopeptidase, subunit E, domain 1"/>
    <property type="match status" value="1"/>
</dbReference>
<protein>
    <recommendedName>
        <fullName evidence="8">Probable cytosol aminopeptidase</fullName>
        <ecNumber evidence="8">3.4.11.1</ecNumber>
    </recommendedName>
    <alternativeName>
        <fullName evidence="8">Leucine aminopeptidase</fullName>
        <shortName evidence="8">LAP</shortName>
        <ecNumber evidence="8">3.4.11.10</ecNumber>
    </alternativeName>
    <alternativeName>
        <fullName evidence="8">Leucyl aminopeptidase</fullName>
    </alternativeName>
</protein>
<dbReference type="GO" id="GO:0006508">
    <property type="term" value="P:proteolysis"/>
    <property type="evidence" value="ECO:0007669"/>
    <property type="project" value="UniProtKB-KW"/>
</dbReference>
<keyword evidence="8" id="KW-0479">Metal-binding</keyword>
<feature type="active site" evidence="8">
    <location>
        <position position="252"/>
    </location>
</feature>
<evidence type="ECO:0000259" key="9">
    <source>
        <dbReference type="PROSITE" id="PS00631"/>
    </source>
</evidence>
<dbReference type="RefSeq" id="WP_152187578.1">
    <property type="nucleotide sequence ID" value="NZ_WFKI01000002.1"/>
</dbReference>
<evidence type="ECO:0000256" key="4">
    <source>
        <dbReference type="ARBA" id="ARBA00022438"/>
    </source>
</evidence>
<dbReference type="GO" id="GO:0005737">
    <property type="term" value="C:cytoplasm"/>
    <property type="evidence" value="ECO:0007669"/>
    <property type="project" value="UniProtKB-SubCell"/>
</dbReference>
<evidence type="ECO:0000256" key="2">
    <source>
        <dbReference type="ARBA" id="ARBA00000967"/>
    </source>
</evidence>